<sequence>MAPKFFLQNVQQKKNGNKENGQKKNKSKKEIQQKNTNGDNSQGNTQGNAELTKRKHNKDVQVPMKKRTTPHSAVRDLEYVTPRTEPLHGRLLARDQDICMEEYGSKSIVWPRLKLLHPPEHRRKVYTLTPKPKIFRLITMFKC</sequence>
<organism evidence="2 3">
    <name type="scientific">Stephania cephalantha</name>
    <dbReference type="NCBI Taxonomy" id="152367"/>
    <lineage>
        <taxon>Eukaryota</taxon>
        <taxon>Viridiplantae</taxon>
        <taxon>Streptophyta</taxon>
        <taxon>Embryophyta</taxon>
        <taxon>Tracheophyta</taxon>
        <taxon>Spermatophyta</taxon>
        <taxon>Magnoliopsida</taxon>
        <taxon>Ranunculales</taxon>
        <taxon>Menispermaceae</taxon>
        <taxon>Menispermoideae</taxon>
        <taxon>Cissampelideae</taxon>
        <taxon>Stephania</taxon>
    </lineage>
</organism>
<feature type="compositionally biased region" description="Polar residues" evidence="1">
    <location>
        <begin position="36"/>
        <end position="49"/>
    </location>
</feature>
<feature type="region of interest" description="Disordered" evidence="1">
    <location>
        <begin position="1"/>
        <end position="72"/>
    </location>
</feature>
<dbReference type="AlphaFoldDB" id="A0AAP0PE73"/>
<dbReference type="EMBL" id="JBBNAG010000004">
    <property type="protein sequence ID" value="KAK9140827.1"/>
    <property type="molecule type" value="Genomic_DNA"/>
</dbReference>
<evidence type="ECO:0000313" key="3">
    <source>
        <dbReference type="Proteomes" id="UP001419268"/>
    </source>
</evidence>
<keyword evidence="3" id="KW-1185">Reference proteome</keyword>
<gene>
    <name evidence="2" type="ORF">Scep_010508</name>
</gene>
<protein>
    <submittedName>
        <fullName evidence="2">Uncharacterized protein</fullName>
    </submittedName>
</protein>
<evidence type="ECO:0000313" key="2">
    <source>
        <dbReference type="EMBL" id="KAK9140827.1"/>
    </source>
</evidence>
<accession>A0AAP0PE73</accession>
<dbReference type="Proteomes" id="UP001419268">
    <property type="component" value="Unassembled WGS sequence"/>
</dbReference>
<reference evidence="2 3" key="1">
    <citation type="submission" date="2024-01" db="EMBL/GenBank/DDBJ databases">
        <title>Genome assemblies of Stephania.</title>
        <authorList>
            <person name="Yang L."/>
        </authorList>
    </citation>
    <scope>NUCLEOTIDE SEQUENCE [LARGE SCALE GENOMIC DNA]</scope>
    <source>
        <strain evidence="2">JXDWG</strain>
        <tissue evidence="2">Leaf</tissue>
    </source>
</reference>
<evidence type="ECO:0000256" key="1">
    <source>
        <dbReference type="SAM" id="MobiDB-lite"/>
    </source>
</evidence>
<comment type="caution">
    <text evidence="2">The sequence shown here is derived from an EMBL/GenBank/DDBJ whole genome shotgun (WGS) entry which is preliminary data.</text>
</comment>
<proteinExistence type="predicted"/>
<feature type="compositionally biased region" description="Basic and acidic residues" evidence="1">
    <location>
        <begin position="16"/>
        <end position="32"/>
    </location>
</feature>
<name>A0AAP0PE73_9MAGN</name>